<reference evidence="1" key="1">
    <citation type="journal article" date="2015" name="Nature">
        <title>Complex archaea that bridge the gap between prokaryotes and eukaryotes.</title>
        <authorList>
            <person name="Spang A."/>
            <person name="Saw J.H."/>
            <person name="Jorgensen S.L."/>
            <person name="Zaremba-Niedzwiedzka K."/>
            <person name="Martijn J."/>
            <person name="Lind A.E."/>
            <person name="van Eijk R."/>
            <person name="Schleper C."/>
            <person name="Guy L."/>
            <person name="Ettema T.J."/>
        </authorList>
    </citation>
    <scope>NUCLEOTIDE SEQUENCE</scope>
</reference>
<accession>A0A0F9N3Z0</accession>
<dbReference type="AlphaFoldDB" id="A0A0F9N3Z0"/>
<comment type="caution">
    <text evidence="1">The sequence shown here is derived from an EMBL/GenBank/DDBJ whole genome shotgun (WGS) entry which is preliminary data.</text>
</comment>
<gene>
    <name evidence="1" type="ORF">LCGC14_1076940</name>
</gene>
<evidence type="ECO:0000313" key="1">
    <source>
        <dbReference type="EMBL" id="KKN06477.1"/>
    </source>
</evidence>
<proteinExistence type="predicted"/>
<dbReference type="EMBL" id="LAZR01004687">
    <property type="protein sequence ID" value="KKN06477.1"/>
    <property type="molecule type" value="Genomic_DNA"/>
</dbReference>
<protein>
    <submittedName>
        <fullName evidence="1">Uncharacterized protein</fullName>
    </submittedName>
</protein>
<name>A0A0F9N3Z0_9ZZZZ</name>
<sequence>MTPTTENIIEEIIESTKNKTCVWDGSNSIFGLFTSQMNSIGLTLWNLQDEKPSLTFEGYGTYRGGEILRNLVSAVLDQFPVEPARYPSHDSLQDPSALLRAWERSDTNRRRSSS</sequence>
<organism evidence="1">
    <name type="scientific">marine sediment metagenome</name>
    <dbReference type="NCBI Taxonomy" id="412755"/>
    <lineage>
        <taxon>unclassified sequences</taxon>
        <taxon>metagenomes</taxon>
        <taxon>ecological metagenomes</taxon>
    </lineage>
</organism>